<reference evidence="2 3" key="1">
    <citation type="submission" date="2019-09" db="EMBL/GenBank/DDBJ databases">
        <title>Genome sequence of Adhaeribacter sp. M2.</title>
        <authorList>
            <person name="Srinivasan S."/>
        </authorList>
    </citation>
    <scope>NUCLEOTIDE SEQUENCE [LARGE SCALE GENOMIC DNA]</scope>
    <source>
        <strain evidence="2 3">M2</strain>
    </source>
</reference>
<accession>A0A5N1J7Q6</accession>
<evidence type="ECO:0000256" key="1">
    <source>
        <dbReference type="SAM" id="Phobius"/>
    </source>
</evidence>
<evidence type="ECO:0000313" key="3">
    <source>
        <dbReference type="Proteomes" id="UP000326570"/>
    </source>
</evidence>
<feature type="transmembrane region" description="Helical" evidence="1">
    <location>
        <begin position="69"/>
        <end position="86"/>
    </location>
</feature>
<dbReference type="Proteomes" id="UP000326570">
    <property type="component" value="Unassembled WGS sequence"/>
</dbReference>
<keyword evidence="3" id="KW-1185">Reference proteome</keyword>
<dbReference type="EMBL" id="VTWT01000001">
    <property type="protein sequence ID" value="KAA9346002.1"/>
    <property type="molecule type" value="Genomic_DNA"/>
</dbReference>
<proteinExistence type="predicted"/>
<dbReference type="RefSeq" id="WP_150902145.1">
    <property type="nucleotide sequence ID" value="NZ_VTWT01000001.1"/>
</dbReference>
<keyword evidence="1" id="KW-0812">Transmembrane</keyword>
<name>A0A5N1J7Q6_9BACT</name>
<sequence>MRQKPKSKKIILQFTFAFFLISNITVAQGQLRVVETAEDTATLIAFAGIFSALFFSIVFYLNQKRNWKVAAIIMATIMTFIGAKIYDFASDRADSEFILLGAFTIISNITILIFTSYTSYKTRIKIEEEKSESK</sequence>
<protein>
    <submittedName>
        <fullName evidence="2">Uncharacterized protein</fullName>
    </submittedName>
</protein>
<keyword evidence="1" id="KW-1133">Transmembrane helix</keyword>
<comment type="caution">
    <text evidence="2">The sequence shown here is derived from an EMBL/GenBank/DDBJ whole genome shotgun (WGS) entry which is preliminary data.</text>
</comment>
<organism evidence="2 3">
    <name type="scientific">Adhaeribacter soli</name>
    <dbReference type="NCBI Taxonomy" id="2607655"/>
    <lineage>
        <taxon>Bacteria</taxon>
        <taxon>Pseudomonadati</taxon>
        <taxon>Bacteroidota</taxon>
        <taxon>Cytophagia</taxon>
        <taxon>Cytophagales</taxon>
        <taxon>Hymenobacteraceae</taxon>
        <taxon>Adhaeribacter</taxon>
    </lineage>
</organism>
<dbReference type="AlphaFoldDB" id="A0A5N1J7Q6"/>
<evidence type="ECO:0000313" key="2">
    <source>
        <dbReference type="EMBL" id="KAA9346002.1"/>
    </source>
</evidence>
<keyword evidence="1" id="KW-0472">Membrane</keyword>
<feature type="transmembrane region" description="Helical" evidence="1">
    <location>
        <begin position="43"/>
        <end position="62"/>
    </location>
</feature>
<feature type="transmembrane region" description="Helical" evidence="1">
    <location>
        <begin position="98"/>
        <end position="120"/>
    </location>
</feature>
<gene>
    <name evidence="2" type="ORF">F0P94_02675</name>
</gene>